<dbReference type="GeneID" id="106779681"/>
<dbReference type="Proteomes" id="UP000087766">
    <property type="component" value="Unplaced"/>
</dbReference>
<dbReference type="CDD" id="cd00303">
    <property type="entry name" value="retropepsin_like"/>
    <property type="match status" value="1"/>
</dbReference>
<evidence type="ECO:0000313" key="2">
    <source>
        <dbReference type="RefSeq" id="XP_014523338.1"/>
    </source>
</evidence>
<accession>A0A1S3VYA8</accession>
<dbReference type="RefSeq" id="XP_014523338.1">
    <property type="nucleotide sequence ID" value="XM_014667852.1"/>
</dbReference>
<keyword evidence="1" id="KW-1185">Reference proteome</keyword>
<evidence type="ECO:0000313" key="1">
    <source>
        <dbReference type="Proteomes" id="UP000087766"/>
    </source>
</evidence>
<gene>
    <name evidence="2" type="primary">LOC106779681</name>
</gene>
<dbReference type="SUPFAM" id="SSF50630">
    <property type="entry name" value="Acid proteases"/>
    <property type="match status" value="1"/>
</dbReference>
<dbReference type="PANTHER" id="PTHR33067">
    <property type="entry name" value="RNA-DIRECTED DNA POLYMERASE-RELATED"/>
    <property type="match status" value="1"/>
</dbReference>
<protein>
    <submittedName>
        <fullName evidence="2">Uncharacterized protein LOC106779681</fullName>
    </submittedName>
</protein>
<name>A0A1S3VYA8_VIGRR</name>
<dbReference type="PANTHER" id="PTHR33067:SF35">
    <property type="entry name" value="ASPARTIC PEPTIDASE DDI1-TYPE DOMAIN-CONTAINING PROTEIN"/>
    <property type="match status" value="1"/>
</dbReference>
<proteinExistence type="predicted"/>
<dbReference type="OrthoDB" id="1734538at2759"/>
<dbReference type="AlphaFoldDB" id="A0A1S3VYA8"/>
<organism evidence="1 2">
    <name type="scientific">Vigna radiata var. radiata</name>
    <name type="common">Mung bean</name>
    <name type="synonym">Phaseolus aureus</name>
    <dbReference type="NCBI Taxonomy" id="3916"/>
    <lineage>
        <taxon>Eukaryota</taxon>
        <taxon>Viridiplantae</taxon>
        <taxon>Streptophyta</taxon>
        <taxon>Embryophyta</taxon>
        <taxon>Tracheophyta</taxon>
        <taxon>Spermatophyta</taxon>
        <taxon>Magnoliopsida</taxon>
        <taxon>eudicotyledons</taxon>
        <taxon>Gunneridae</taxon>
        <taxon>Pentapetalae</taxon>
        <taxon>rosids</taxon>
        <taxon>fabids</taxon>
        <taxon>Fabales</taxon>
        <taxon>Fabaceae</taxon>
        <taxon>Papilionoideae</taxon>
        <taxon>50 kb inversion clade</taxon>
        <taxon>NPAAA clade</taxon>
        <taxon>indigoferoid/millettioid clade</taxon>
        <taxon>Phaseoleae</taxon>
        <taxon>Vigna</taxon>
    </lineage>
</organism>
<reference evidence="2" key="1">
    <citation type="submission" date="2025-08" db="UniProtKB">
        <authorList>
            <consortium name="RefSeq"/>
        </authorList>
    </citation>
    <scope>IDENTIFICATION</scope>
    <source>
        <tissue evidence="2">Leaf</tissue>
    </source>
</reference>
<dbReference type="InterPro" id="IPR021109">
    <property type="entry name" value="Peptidase_aspartic_dom_sf"/>
</dbReference>
<dbReference type="KEGG" id="vra:106779681"/>
<dbReference type="Gene3D" id="2.40.70.10">
    <property type="entry name" value="Acid Proteases"/>
    <property type="match status" value="1"/>
</dbReference>
<sequence>MILQRTLPPKVEDLGSFTIPCNIGNLKIGKALIDLGSNINLMPLTVLKKIGDLEVKPTRMSLLMAYGSPKRPYGMVEDVMVRVANLMFMVDFVILEMEENAEIPIIVGRSFMKMAKVIINVHEGTIALKDQEEDLQCLQYRAASPSKDNQSQSRI</sequence>